<dbReference type="Proteomes" id="UP000619838">
    <property type="component" value="Unassembled WGS sequence"/>
</dbReference>
<gene>
    <name evidence="6 8" type="primary">folE</name>
    <name evidence="8" type="ORF">INT08_07330</name>
</gene>
<dbReference type="InterPro" id="IPR018234">
    <property type="entry name" value="GTP_CycHdrlase_I_CS"/>
</dbReference>
<evidence type="ECO:0000313" key="9">
    <source>
        <dbReference type="Proteomes" id="UP000619838"/>
    </source>
</evidence>
<feature type="domain" description="GTP cyclohydrolase I" evidence="7">
    <location>
        <begin position="46"/>
        <end position="221"/>
    </location>
</feature>
<keyword evidence="4 6" id="KW-0554">One-carbon metabolism</keyword>
<dbReference type="GO" id="GO:0003934">
    <property type="term" value="F:GTP cyclohydrolase I activity"/>
    <property type="evidence" value="ECO:0007669"/>
    <property type="project" value="UniProtKB-EC"/>
</dbReference>
<dbReference type="PANTHER" id="PTHR11109:SF7">
    <property type="entry name" value="GTP CYCLOHYDROLASE 1"/>
    <property type="match status" value="1"/>
</dbReference>
<dbReference type="RefSeq" id="WP_175187362.1">
    <property type="nucleotide sequence ID" value="NZ_JABVZQ010000007.1"/>
</dbReference>
<dbReference type="HAMAP" id="MF_00223">
    <property type="entry name" value="FolE"/>
    <property type="match status" value="1"/>
</dbReference>
<keyword evidence="6" id="KW-0862">Zinc</keyword>
<protein>
    <recommendedName>
        <fullName evidence="6">GTP cyclohydrolase 1</fullName>
        <ecNumber evidence="6">3.5.4.16</ecNumber>
    </recommendedName>
    <alternativeName>
        <fullName evidence="6">GTP cyclohydrolase I</fullName>
        <shortName evidence="6">GTP-CH-I</shortName>
    </alternativeName>
</protein>
<comment type="catalytic activity">
    <reaction evidence="1 6">
        <text>GTP + H2O = 7,8-dihydroneopterin 3'-triphosphate + formate + H(+)</text>
        <dbReference type="Rhea" id="RHEA:17473"/>
        <dbReference type="ChEBI" id="CHEBI:15377"/>
        <dbReference type="ChEBI" id="CHEBI:15378"/>
        <dbReference type="ChEBI" id="CHEBI:15740"/>
        <dbReference type="ChEBI" id="CHEBI:37565"/>
        <dbReference type="ChEBI" id="CHEBI:58462"/>
        <dbReference type="EC" id="3.5.4.16"/>
    </reaction>
</comment>
<evidence type="ECO:0000256" key="5">
    <source>
        <dbReference type="ARBA" id="ARBA00022801"/>
    </source>
</evidence>
<dbReference type="NCBIfam" id="NF006826">
    <property type="entry name" value="PRK09347.1-3"/>
    <property type="match status" value="1"/>
</dbReference>
<comment type="pathway">
    <text evidence="2 6">Cofactor biosynthesis; 7,8-dihydroneopterin triphosphate biosynthesis; 7,8-dihydroneopterin triphosphate from GTP: step 1/1.</text>
</comment>
<dbReference type="InterPro" id="IPR043134">
    <property type="entry name" value="GTP-CH-I_N"/>
</dbReference>
<evidence type="ECO:0000256" key="3">
    <source>
        <dbReference type="ARBA" id="ARBA00008085"/>
    </source>
</evidence>
<keyword evidence="6" id="KW-0547">Nucleotide-binding</keyword>
<dbReference type="InterPro" id="IPR001474">
    <property type="entry name" value="GTP_CycHdrlase_I"/>
</dbReference>
<keyword evidence="5 6" id="KW-0378">Hydrolase</keyword>
<proteinExistence type="inferred from homology"/>
<dbReference type="PANTHER" id="PTHR11109">
    <property type="entry name" value="GTP CYCLOHYDROLASE I"/>
    <property type="match status" value="1"/>
</dbReference>
<dbReference type="InterPro" id="IPR020602">
    <property type="entry name" value="GTP_CycHdrlase_I_dom"/>
</dbReference>
<accession>A0ABR9XSG3</accession>
<keyword evidence="6" id="KW-0342">GTP-binding</keyword>
<dbReference type="Gene3D" id="3.30.1130.10">
    <property type="match status" value="1"/>
</dbReference>
<dbReference type="Gene3D" id="1.10.286.10">
    <property type="match status" value="1"/>
</dbReference>
<evidence type="ECO:0000313" key="8">
    <source>
        <dbReference type="EMBL" id="MBF0636981.1"/>
    </source>
</evidence>
<evidence type="ECO:0000256" key="2">
    <source>
        <dbReference type="ARBA" id="ARBA00005080"/>
    </source>
</evidence>
<dbReference type="NCBIfam" id="TIGR00063">
    <property type="entry name" value="folE"/>
    <property type="match status" value="1"/>
</dbReference>
<reference evidence="8 9" key="1">
    <citation type="journal article" date="2020" name="Microorganisms">
        <title>Simultaneous Genome Sequencing of Prosthecochloris ethylica and Desulfuromonas acetoxidans within a Syntrophic Mixture Reveals Unique Pili and Protein Interactions.</title>
        <authorList>
            <person name="Kyndt J.A."/>
            <person name="Van Beeumen J.J."/>
            <person name="Meyer T.E."/>
        </authorList>
    </citation>
    <scope>NUCLEOTIDE SEQUENCE [LARGE SCALE GENOMIC DNA]</scope>
    <source>
        <strain evidence="8 9">N3</strain>
    </source>
</reference>
<name>A0ABR9XSG3_9CHLB</name>
<evidence type="ECO:0000256" key="6">
    <source>
        <dbReference type="HAMAP-Rule" id="MF_00223"/>
    </source>
</evidence>
<dbReference type="PROSITE" id="PS00860">
    <property type="entry name" value="GTP_CYCLOHYDROL_1_2"/>
    <property type="match status" value="1"/>
</dbReference>
<dbReference type="EC" id="3.5.4.16" evidence="6"/>
<dbReference type="NCBIfam" id="NF006825">
    <property type="entry name" value="PRK09347.1-2"/>
    <property type="match status" value="1"/>
</dbReference>
<dbReference type="Pfam" id="PF01227">
    <property type="entry name" value="GTP_cyclohydroI"/>
    <property type="match status" value="1"/>
</dbReference>
<evidence type="ECO:0000256" key="1">
    <source>
        <dbReference type="ARBA" id="ARBA00001052"/>
    </source>
</evidence>
<dbReference type="EMBL" id="JADGII010000010">
    <property type="protein sequence ID" value="MBF0636981.1"/>
    <property type="molecule type" value="Genomic_DNA"/>
</dbReference>
<comment type="subunit">
    <text evidence="6">Homopolymer.</text>
</comment>
<dbReference type="PROSITE" id="PS00859">
    <property type="entry name" value="GTP_CYCLOHYDROL_1_1"/>
    <property type="match status" value="1"/>
</dbReference>
<dbReference type="InterPro" id="IPR043133">
    <property type="entry name" value="GTP-CH-I_C/QueF"/>
</dbReference>
<keyword evidence="6" id="KW-0479">Metal-binding</keyword>
<keyword evidence="9" id="KW-1185">Reference proteome</keyword>
<evidence type="ECO:0000256" key="4">
    <source>
        <dbReference type="ARBA" id="ARBA00022563"/>
    </source>
</evidence>
<comment type="similarity">
    <text evidence="3 6">Belongs to the GTP cyclohydrolase I family.</text>
</comment>
<feature type="binding site" evidence="6">
    <location>
        <position position="117"/>
    </location>
    <ligand>
        <name>Zn(2+)</name>
        <dbReference type="ChEBI" id="CHEBI:29105"/>
    </ligand>
</feature>
<sequence length="225" mass="25192">MKHEKTLSDTLENNTAAYPGYSVCADDDCLDELQDSETATIEKLSGAVTTLLEGLGEDPDREGLVKTPERVAKSLRFLTKGYSQDPEELLKKAVFTESYDEMVLVRDIDLFSMCEHHMLPFFGKAHVAYIPDGKIVGLSKLARVVEVFARRLQVQERLTQQIRDAIEHVLNPRGVAVVIEARHMCMVMRGVEKQNSVTTTSAMSGEFIASESTRSEFLRLIHGRS</sequence>
<comment type="caution">
    <text evidence="8">The sequence shown here is derived from an EMBL/GenBank/DDBJ whole genome shotgun (WGS) entry which is preliminary data.</text>
</comment>
<organism evidence="8 9">
    <name type="scientific">Prosthecochloris ethylica</name>
    <dbReference type="NCBI Taxonomy" id="2743976"/>
    <lineage>
        <taxon>Bacteria</taxon>
        <taxon>Pseudomonadati</taxon>
        <taxon>Chlorobiota</taxon>
        <taxon>Chlorobiia</taxon>
        <taxon>Chlorobiales</taxon>
        <taxon>Chlorobiaceae</taxon>
        <taxon>Prosthecochloris</taxon>
    </lineage>
</organism>
<feature type="binding site" evidence="6">
    <location>
        <position position="114"/>
    </location>
    <ligand>
        <name>Zn(2+)</name>
        <dbReference type="ChEBI" id="CHEBI:29105"/>
    </ligand>
</feature>
<dbReference type="CDD" id="cd00642">
    <property type="entry name" value="GTP_cyclohydro1"/>
    <property type="match status" value="1"/>
</dbReference>
<feature type="binding site" evidence="6">
    <location>
        <position position="185"/>
    </location>
    <ligand>
        <name>Zn(2+)</name>
        <dbReference type="ChEBI" id="CHEBI:29105"/>
    </ligand>
</feature>
<evidence type="ECO:0000259" key="7">
    <source>
        <dbReference type="Pfam" id="PF01227"/>
    </source>
</evidence>
<dbReference type="SUPFAM" id="SSF55620">
    <property type="entry name" value="Tetrahydrobiopterin biosynthesis enzymes-like"/>
    <property type="match status" value="1"/>
</dbReference>